<reference evidence="2" key="1">
    <citation type="journal article" date="2019" name="bioRxiv">
        <title>The Genome of the Zebra Mussel, Dreissena polymorpha: A Resource for Invasive Species Research.</title>
        <authorList>
            <person name="McCartney M.A."/>
            <person name="Auch B."/>
            <person name="Kono T."/>
            <person name="Mallez S."/>
            <person name="Zhang Y."/>
            <person name="Obille A."/>
            <person name="Becker A."/>
            <person name="Abrahante J.E."/>
            <person name="Garbe J."/>
            <person name="Badalamenti J.P."/>
            <person name="Herman A."/>
            <person name="Mangelson H."/>
            <person name="Liachko I."/>
            <person name="Sullivan S."/>
            <person name="Sone E.D."/>
            <person name="Koren S."/>
            <person name="Silverstein K.A.T."/>
            <person name="Beckman K.B."/>
            <person name="Gohl D.M."/>
        </authorList>
    </citation>
    <scope>NUCLEOTIDE SEQUENCE</scope>
    <source>
        <strain evidence="2">Duluth1</strain>
        <tissue evidence="2">Whole animal</tissue>
    </source>
</reference>
<comment type="caution">
    <text evidence="2">The sequence shown here is derived from an EMBL/GenBank/DDBJ whole genome shotgun (WGS) entry which is preliminary data.</text>
</comment>
<gene>
    <name evidence="2" type="ORF">DPMN_009547</name>
</gene>
<dbReference type="Pfam" id="PF24917">
    <property type="entry name" value="BLTP3A_B"/>
    <property type="match status" value="1"/>
</dbReference>
<feature type="compositionally biased region" description="Low complexity" evidence="1">
    <location>
        <begin position="813"/>
        <end position="822"/>
    </location>
</feature>
<dbReference type="EMBL" id="JAIWYP010000001">
    <property type="protein sequence ID" value="KAH3885552.1"/>
    <property type="molecule type" value="Genomic_DNA"/>
</dbReference>
<feature type="compositionally biased region" description="Polar residues" evidence="1">
    <location>
        <begin position="415"/>
        <end position="447"/>
    </location>
</feature>
<evidence type="ECO:0000256" key="1">
    <source>
        <dbReference type="SAM" id="MobiDB-lite"/>
    </source>
</evidence>
<feature type="region of interest" description="Disordered" evidence="1">
    <location>
        <begin position="409"/>
        <end position="462"/>
    </location>
</feature>
<sequence>MGSLLKNTILKHLSKFAKNLSPDKINISTLKGEGELSNLELNETILMDLLDLPTWMRLRKAFCNKVSIKIQWTKLKSQPIRLFLDEVVLEIETCSEPREPNSASQFANQRSEGRYGFVDKVIDGIYVHINSVTVQFNSLKFHANLQLSRLKVESLTPNWQVPTDIRQTRIRSESTDEILLFKEVDWQTTRIEANAREDETSLPSTPLRLIANQSKIRIVLKKKLSDCSLMSSRVIFLLDDLLWVLTDTQLKAAILYANSLRSIIEKSGEQSKRLAAQKLQKQTSSSADQLLLQQQQQQQRQRSETNEAKLFQRYDVLTTSYHLITSRVDLHLCDDTPLDKESSPKHNKSINGGAMQVVFHRLSIDYYPFHYAGGERKNWYRYSDNQGSRNSWVQDLFTQFREEAKKARETCKVVSPSQSPAHTLKSPSHQPRSLSNPAANQNQSTRSGRPPPAQVQGHSTLSASRPKVTKLLESCMVLKIEDFIIYMVSTVNNKKGTRGSSPQKFLSSDKKVLHLPADMSMVHIEYTDYFFTEGIDYPVPHANLYILVNPVRLHVDFLTILWANYFSLNLLQSVESQQGDLERQLEHVDVKLEALMPRLVVSSEEKVSNQPDRPESLQIQLSKLTASNTHSESGFTLDNLKTILDSYADCDMFHSGDFPNNHDNKLTSIPQIFYDFANSRVNPFLCEYAFDLVRGQLPDGLNGMDSLEESIKVLLKTNTLKRDMRCDIWTVSVDQVWLEFLGVPTSRTRPVPFVESFPLTLWLCQPSQIPEGVVLPKHKWAKPVQVTSEPAVERESRRSRKLLKQYYSDSGEDSSTTDSTSEAGISRSQSLSSCDNLSENVQYTSLQVADFNLVAKIGSKIRAQLSQPQYLFLMRLADSLTNFQLELNADMEDCSKNSSQSAAKTFSIPLVIPDLEFAMVCPYIAELLPLSNSADLLNSPTEACIQGSEVYHVEMEPSGEGMGYNQGYPETHGEIYERALQDQYLQVKYNEQDMAPQVEISSYPIDSCIPHSLSDSTIMLHSQTGDSLHNLS</sequence>
<evidence type="ECO:0000313" key="3">
    <source>
        <dbReference type="Proteomes" id="UP000828390"/>
    </source>
</evidence>
<evidence type="ECO:0008006" key="4">
    <source>
        <dbReference type="Google" id="ProtNLM"/>
    </source>
</evidence>
<reference evidence="2" key="2">
    <citation type="submission" date="2020-11" db="EMBL/GenBank/DDBJ databases">
        <authorList>
            <person name="McCartney M.A."/>
            <person name="Auch B."/>
            <person name="Kono T."/>
            <person name="Mallez S."/>
            <person name="Becker A."/>
            <person name="Gohl D.M."/>
            <person name="Silverstein K.A.T."/>
            <person name="Koren S."/>
            <person name="Bechman K.B."/>
            <person name="Herman A."/>
            <person name="Abrahante J.E."/>
            <person name="Garbe J."/>
        </authorList>
    </citation>
    <scope>NUCLEOTIDE SEQUENCE</scope>
    <source>
        <strain evidence="2">Duluth1</strain>
        <tissue evidence="2">Whole animal</tissue>
    </source>
</reference>
<dbReference type="InterPro" id="IPR026728">
    <property type="entry name" value="BLTP3A/B"/>
</dbReference>
<dbReference type="PANTHER" id="PTHR22774">
    <property type="entry name" value="CHOREIN N-TERMINAL DOMAIN-CONTAINING PROTEIN"/>
    <property type="match status" value="1"/>
</dbReference>
<organism evidence="2 3">
    <name type="scientific">Dreissena polymorpha</name>
    <name type="common">Zebra mussel</name>
    <name type="synonym">Mytilus polymorpha</name>
    <dbReference type="NCBI Taxonomy" id="45954"/>
    <lineage>
        <taxon>Eukaryota</taxon>
        <taxon>Metazoa</taxon>
        <taxon>Spiralia</taxon>
        <taxon>Lophotrochozoa</taxon>
        <taxon>Mollusca</taxon>
        <taxon>Bivalvia</taxon>
        <taxon>Autobranchia</taxon>
        <taxon>Heteroconchia</taxon>
        <taxon>Euheterodonta</taxon>
        <taxon>Imparidentia</taxon>
        <taxon>Neoheterodontei</taxon>
        <taxon>Myida</taxon>
        <taxon>Dreissenoidea</taxon>
        <taxon>Dreissenidae</taxon>
        <taxon>Dreissena</taxon>
    </lineage>
</organism>
<proteinExistence type="predicted"/>
<evidence type="ECO:0000313" key="2">
    <source>
        <dbReference type="EMBL" id="KAH3885552.1"/>
    </source>
</evidence>
<dbReference type="PANTHER" id="PTHR22774:SF11">
    <property type="entry name" value="CHOREIN N-TERMINAL DOMAIN-CONTAINING PROTEIN"/>
    <property type="match status" value="1"/>
</dbReference>
<dbReference type="AlphaFoldDB" id="A0A9D4N2D8"/>
<protein>
    <recommendedName>
        <fullName evidence="4">UHRF1-binding protein 1-like</fullName>
    </recommendedName>
</protein>
<name>A0A9D4N2D8_DREPO</name>
<dbReference type="Proteomes" id="UP000828390">
    <property type="component" value="Unassembled WGS sequence"/>
</dbReference>
<feature type="region of interest" description="Disordered" evidence="1">
    <location>
        <begin position="807"/>
        <end position="827"/>
    </location>
</feature>
<accession>A0A9D4N2D8</accession>
<keyword evidence="3" id="KW-1185">Reference proteome</keyword>
<feature type="non-terminal residue" evidence="2">
    <location>
        <position position="1032"/>
    </location>
</feature>